<dbReference type="InterPro" id="IPR019734">
    <property type="entry name" value="TPR_rpt"/>
</dbReference>
<dbReference type="SUPFAM" id="SSF74653">
    <property type="entry name" value="TolA/TonB C-terminal domain"/>
    <property type="match status" value="1"/>
</dbReference>
<dbReference type="Gene3D" id="1.25.40.10">
    <property type="entry name" value="Tetratricopeptide repeat domain"/>
    <property type="match status" value="2"/>
</dbReference>
<evidence type="ECO:0000256" key="1">
    <source>
        <dbReference type="SAM" id="MobiDB-lite"/>
    </source>
</evidence>
<dbReference type="Proteomes" id="UP000661077">
    <property type="component" value="Unassembled WGS sequence"/>
</dbReference>
<dbReference type="SMART" id="SM00028">
    <property type="entry name" value="TPR"/>
    <property type="match status" value="3"/>
</dbReference>
<feature type="domain" description="TonB C-terminal" evidence="3">
    <location>
        <begin position="393"/>
        <end position="448"/>
    </location>
</feature>
<organism evidence="4 5">
    <name type="scientific">Steroidobacter gossypii</name>
    <dbReference type="NCBI Taxonomy" id="2805490"/>
    <lineage>
        <taxon>Bacteria</taxon>
        <taxon>Pseudomonadati</taxon>
        <taxon>Pseudomonadota</taxon>
        <taxon>Gammaproteobacteria</taxon>
        <taxon>Steroidobacterales</taxon>
        <taxon>Steroidobacteraceae</taxon>
        <taxon>Steroidobacter</taxon>
    </lineage>
</organism>
<dbReference type="EMBL" id="JAEVLS010000001">
    <property type="protein sequence ID" value="MBM0104532.1"/>
    <property type="molecule type" value="Genomic_DNA"/>
</dbReference>
<feature type="signal peptide" evidence="2">
    <location>
        <begin position="1"/>
        <end position="31"/>
    </location>
</feature>
<dbReference type="RefSeq" id="WP_203166472.1">
    <property type="nucleotide sequence ID" value="NZ_JAEVLS010000001.1"/>
</dbReference>
<evidence type="ECO:0000313" key="5">
    <source>
        <dbReference type="Proteomes" id="UP000661077"/>
    </source>
</evidence>
<dbReference type="InterPro" id="IPR011990">
    <property type="entry name" value="TPR-like_helical_dom_sf"/>
</dbReference>
<name>A0ABS1WU79_9GAMM</name>
<dbReference type="InterPro" id="IPR037682">
    <property type="entry name" value="TonB_C"/>
</dbReference>
<comment type="caution">
    <text evidence="4">The sequence shown here is derived from an EMBL/GenBank/DDBJ whole genome shotgun (WGS) entry which is preliminary data.</text>
</comment>
<reference evidence="4 5" key="1">
    <citation type="journal article" date="2021" name="Int. J. Syst. Evol. Microbiol.">
        <title>Steroidobacter gossypii sp. nov., isolated from soil of cotton cropping field.</title>
        <authorList>
            <person name="Huang R."/>
            <person name="Yang S."/>
            <person name="Zhen C."/>
            <person name="Liu W."/>
        </authorList>
    </citation>
    <scope>NUCLEOTIDE SEQUENCE [LARGE SCALE GENOMIC DNA]</scope>
    <source>
        <strain evidence="4 5">S1-65</strain>
    </source>
</reference>
<dbReference type="Gene3D" id="3.30.1150.10">
    <property type="match status" value="1"/>
</dbReference>
<evidence type="ECO:0000313" key="4">
    <source>
        <dbReference type="EMBL" id="MBM0104532.1"/>
    </source>
</evidence>
<keyword evidence="5" id="KW-1185">Reference proteome</keyword>
<feature type="chain" id="PRO_5046109796" evidence="2">
    <location>
        <begin position="32"/>
        <end position="469"/>
    </location>
</feature>
<protein>
    <submittedName>
        <fullName evidence="4">Tetratricopeptide repeat protein</fullName>
    </submittedName>
</protein>
<keyword evidence="2" id="KW-0732">Signal</keyword>
<dbReference type="Pfam" id="PF03544">
    <property type="entry name" value="TonB_C"/>
    <property type="match status" value="1"/>
</dbReference>
<accession>A0ABS1WU79</accession>
<evidence type="ECO:0000259" key="3">
    <source>
        <dbReference type="Pfam" id="PF03544"/>
    </source>
</evidence>
<gene>
    <name evidence="4" type="ORF">JM946_07225</name>
</gene>
<feature type="region of interest" description="Disordered" evidence="1">
    <location>
        <begin position="272"/>
        <end position="291"/>
    </location>
</feature>
<evidence type="ECO:0000256" key="2">
    <source>
        <dbReference type="SAM" id="SignalP"/>
    </source>
</evidence>
<proteinExistence type="predicted"/>
<dbReference type="SUPFAM" id="SSF48452">
    <property type="entry name" value="TPR-like"/>
    <property type="match status" value="1"/>
</dbReference>
<sequence>MRIRQPSNAWLRTLRLGMLLGLTTLMIPAAAAPPLPKRPEAQQEFWASYDKRDWTAAIEEAHSLVEQARASNQPEQLANALTLLGNAQLSGGDKVNAETSYREALQIIELAGVRSGVALLDPLRGLGYSLALLDRHQEAVPVLERALNISHRTHGLFDLSQQGLLRQLATSLFQTGRLADGAKQMHYLQRVGERTHGAKDPRMSPVLCVIGDWYVDTGNFMLGRERYRDAIGILERKLGKHDPALVLPLRGLARSYVQEVYYATQGYQSLHDRLLPDPQPAESKGVNPKYISSDGEKSLQRALDILEARPDASPASMIDTLIQLGDWYQLKQQSQKALTHYRRAAALVESSDQPRPELAAVPLSFPVRIYYPLPQLAMRNRQLPPEEIEEKFVAVQFTVNDKGYVEDAKVIEQNGTERQASEALHAVRSSRYRPKFVNGEPVQTEGLVNREVFKVRKQADEDEDEEGRS</sequence>